<dbReference type="Pfam" id="PF22645">
    <property type="entry name" value="GKRP_SIS_N"/>
    <property type="match status" value="1"/>
</dbReference>
<evidence type="ECO:0000256" key="7">
    <source>
        <dbReference type="ARBA" id="ARBA00061234"/>
    </source>
</evidence>
<dbReference type="EMBL" id="JAFNLL010000002">
    <property type="protein sequence ID" value="MBO1266603.1"/>
    <property type="molecule type" value="Genomic_DNA"/>
</dbReference>
<comment type="miscellaneous">
    <text evidence="12">A lyase-type mechanism (elimination/hydration) is suggested for the cleavage of the lactyl ether bond of MurNAc 6-phosphate, with the formation of an alpha,beta-unsaturated aldehyde intermediate with (E)-stereochemistry, followed by the syn addition of water to give product.</text>
</comment>
<evidence type="ECO:0000256" key="1">
    <source>
        <dbReference type="ARBA" id="ARBA00011738"/>
    </source>
</evidence>
<accession>A0A939HFY9</accession>
<evidence type="ECO:0000256" key="8">
    <source>
        <dbReference type="ARBA" id="ARBA00067056"/>
    </source>
</evidence>
<keyword evidence="3 12" id="KW-0119">Carbohydrate metabolism</keyword>
<protein>
    <recommendedName>
        <fullName evidence="9 12">N-acetylmuramic acid 6-phosphate etherase</fullName>
        <shortName evidence="12">MurNAc-6-P etherase</shortName>
        <ecNumber evidence="8 12">4.2.1.126</ecNumber>
    </recommendedName>
    <alternativeName>
        <fullName evidence="11 12">N-acetylmuramic acid 6-phosphate hydrolase</fullName>
    </alternativeName>
    <alternativeName>
        <fullName evidence="10 12">N-acetylmuramic acid 6-phosphate lyase</fullName>
    </alternativeName>
</protein>
<dbReference type="SUPFAM" id="SSF53697">
    <property type="entry name" value="SIS domain"/>
    <property type="match status" value="1"/>
</dbReference>
<evidence type="ECO:0000256" key="9">
    <source>
        <dbReference type="ARBA" id="ARBA00070061"/>
    </source>
</evidence>
<dbReference type="GO" id="GO:0016835">
    <property type="term" value="F:carbon-oxygen lyase activity"/>
    <property type="evidence" value="ECO:0007669"/>
    <property type="project" value="UniProtKB-UniRule"/>
</dbReference>
<evidence type="ECO:0000256" key="2">
    <source>
        <dbReference type="ARBA" id="ARBA00023239"/>
    </source>
</evidence>
<dbReference type="CDD" id="cd05007">
    <property type="entry name" value="SIS_Etherase"/>
    <property type="match status" value="1"/>
</dbReference>
<evidence type="ECO:0000256" key="5">
    <source>
        <dbReference type="ARBA" id="ARBA00060595"/>
    </source>
</evidence>
<dbReference type="InterPro" id="IPR040190">
    <property type="entry name" value="MURQ/GCKR"/>
</dbReference>
<dbReference type="NCBIfam" id="TIGR00274">
    <property type="entry name" value="N-acetylmuramic acid 6-phosphate etherase"/>
    <property type="match status" value="1"/>
</dbReference>
<gene>
    <name evidence="12 15" type="primary">murQ</name>
    <name evidence="15" type="ORF">J1902_01165</name>
</gene>
<dbReference type="NCBIfam" id="NF009222">
    <property type="entry name" value="PRK12570.1"/>
    <property type="match status" value="1"/>
</dbReference>
<comment type="subunit">
    <text evidence="1 12">Homodimer.</text>
</comment>
<evidence type="ECO:0000256" key="6">
    <source>
        <dbReference type="ARBA" id="ARBA00060672"/>
    </source>
</evidence>
<dbReference type="PANTHER" id="PTHR10088">
    <property type="entry name" value="GLUCOKINASE REGULATORY PROTEIN"/>
    <property type="match status" value="1"/>
</dbReference>
<dbReference type="NCBIfam" id="NF003915">
    <property type="entry name" value="PRK05441.1"/>
    <property type="match status" value="1"/>
</dbReference>
<comment type="similarity">
    <text evidence="7 12">Belongs to the GCKR-like family. MurNAc-6-P etherase subfamily.</text>
</comment>
<feature type="compositionally biased region" description="Polar residues" evidence="13">
    <location>
        <begin position="18"/>
        <end position="33"/>
    </location>
</feature>
<comment type="pathway">
    <text evidence="12">Amino-sugar metabolism; N-acetylmuramate degradation.</text>
</comment>
<dbReference type="HAMAP" id="MF_00068">
    <property type="entry name" value="MurQ"/>
    <property type="match status" value="1"/>
</dbReference>
<dbReference type="PROSITE" id="PS51464">
    <property type="entry name" value="SIS"/>
    <property type="match status" value="1"/>
</dbReference>
<evidence type="ECO:0000313" key="15">
    <source>
        <dbReference type="EMBL" id="MBO1266603.1"/>
    </source>
</evidence>
<name>A0A939HFY9_9MICC</name>
<evidence type="ECO:0000256" key="13">
    <source>
        <dbReference type="SAM" id="MobiDB-lite"/>
    </source>
</evidence>
<sequence length="348" mass="35400">MAWTAPPSLRRAAGSCRKGTSTVTEQTGPTSDPTGEAPGEGPDRLEGLRTVLAGLQTEAAAPGLSELDIMGTEELVAAMNAHNSGVPAAVERASEQIAKTVDAVAERLARGGRLFYVGAGTAGRLGVLDASECPPTFGTPPGLVVGLIAGGPQAIQKPVEYAEDNATSGARDLHDAGIGEADAVVGISASGRTPYVIGALEEARSKGAFTASLACNPGSAISHLADVAIEVVVGPEFVAGSTRLNAGTAQKLVLNMISTLTMVKLGKTYGNLMVDLRATNDKLLARSQRTVQHATGVDTHEATKALDAVGGSVKAAILVLLTGIEPGQAKGALDEAGGFLRKAIENHR</sequence>
<dbReference type="GO" id="GO:0016803">
    <property type="term" value="F:ether hydrolase activity"/>
    <property type="evidence" value="ECO:0007669"/>
    <property type="project" value="TreeGrafter"/>
</dbReference>
<proteinExistence type="inferred from homology"/>
<dbReference type="InterPro" id="IPR046348">
    <property type="entry name" value="SIS_dom_sf"/>
</dbReference>
<comment type="function">
    <text evidence="12">Specifically catalyzes the cleavage of the D-lactyl ether substituent of MurNAc 6-phosphate, producing GlcNAc 6-phosphate and D-lactate.</text>
</comment>
<dbReference type="InterPro" id="IPR005488">
    <property type="entry name" value="Etherase_MurQ"/>
</dbReference>
<dbReference type="FunFam" id="1.10.8.1080:FF:000001">
    <property type="entry name" value="N-acetylmuramic acid 6-phosphate etherase"/>
    <property type="match status" value="1"/>
</dbReference>
<dbReference type="EC" id="4.2.1.126" evidence="8 12"/>
<keyword evidence="2 12" id="KW-0456">Lyase</keyword>
<reference evidence="15" key="1">
    <citation type="submission" date="2021-03" db="EMBL/GenBank/DDBJ databases">
        <title>A new species, PO-11, isolated from a karst cave deposit.</title>
        <authorList>
            <person name="Zhaoxiaoyong W."/>
        </authorList>
    </citation>
    <scope>NUCLEOTIDE SEQUENCE</scope>
    <source>
        <strain evidence="15">PO-11</strain>
    </source>
</reference>
<evidence type="ECO:0000313" key="16">
    <source>
        <dbReference type="Proteomes" id="UP000664164"/>
    </source>
</evidence>
<evidence type="ECO:0000259" key="14">
    <source>
        <dbReference type="PROSITE" id="PS51464"/>
    </source>
</evidence>
<evidence type="ECO:0000256" key="12">
    <source>
        <dbReference type="HAMAP-Rule" id="MF_00068"/>
    </source>
</evidence>
<dbReference type="InterPro" id="IPR001347">
    <property type="entry name" value="SIS_dom"/>
</dbReference>
<comment type="pathway">
    <text evidence="6">Cell wall biogenesis.</text>
</comment>
<keyword evidence="16" id="KW-1185">Reference proteome</keyword>
<feature type="active site" evidence="12">
    <location>
        <position position="163"/>
    </location>
</feature>
<evidence type="ECO:0000256" key="11">
    <source>
        <dbReference type="ARBA" id="ARBA00084049"/>
    </source>
</evidence>
<dbReference type="Gene3D" id="3.40.50.10490">
    <property type="entry name" value="Glucose-6-phosphate isomerase like protein, domain 1"/>
    <property type="match status" value="1"/>
</dbReference>
<dbReference type="AlphaFoldDB" id="A0A939HFY9"/>
<dbReference type="FunFam" id="3.40.50.10490:FF:000014">
    <property type="entry name" value="N-acetylmuramic acid 6-phosphate etherase"/>
    <property type="match status" value="1"/>
</dbReference>
<dbReference type="Proteomes" id="UP000664164">
    <property type="component" value="Unassembled WGS sequence"/>
</dbReference>
<dbReference type="PANTHER" id="PTHR10088:SF4">
    <property type="entry name" value="GLUCOKINASE REGULATORY PROTEIN"/>
    <property type="match status" value="1"/>
</dbReference>
<dbReference type="GO" id="GO:0009254">
    <property type="term" value="P:peptidoglycan turnover"/>
    <property type="evidence" value="ECO:0007669"/>
    <property type="project" value="TreeGrafter"/>
</dbReference>
<dbReference type="Gene3D" id="1.10.8.1080">
    <property type="match status" value="1"/>
</dbReference>
<dbReference type="GO" id="GO:0097367">
    <property type="term" value="F:carbohydrate derivative binding"/>
    <property type="evidence" value="ECO:0007669"/>
    <property type="project" value="InterPro"/>
</dbReference>
<evidence type="ECO:0000256" key="3">
    <source>
        <dbReference type="ARBA" id="ARBA00023277"/>
    </source>
</evidence>
<comment type="pathway">
    <text evidence="5">Amino-sugar metabolism; 1,6-anhydro-N-acetylmuramate degradation.</text>
</comment>
<evidence type="ECO:0000256" key="10">
    <source>
        <dbReference type="ARBA" id="ARBA00077905"/>
    </source>
</evidence>
<comment type="caution">
    <text evidence="15">The sequence shown here is derived from an EMBL/GenBank/DDBJ whole genome shotgun (WGS) entry which is preliminary data.</text>
</comment>
<feature type="domain" description="SIS" evidence="14">
    <location>
        <begin position="104"/>
        <end position="267"/>
    </location>
</feature>
<feature type="region of interest" description="Disordered" evidence="13">
    <location>
        <begin position="1"/>
        <end position="45"/>
    </location>
</feature>
<evidence type="ECO:0000256" key="4">
    <source>
        <dbReference type="ARBA" id="ARBA00051747"/>
    </source>
</evidence>
<comment type="catalytic activity">
    <reaction evidence="4 12">
        <text>N-acetyl-D-muramate 6-phosphate + H2O = N-acetyl-D-glucosamine 6-phosphate + (R)-lactate</text>
        <dbReference type="Rhea" id="RHEA:26410"/>
        <dbReference type="ChEBI" id="CHEBI:15377"/>
        <dbReference type="ChEBI" id="CHEBI:16004"/>
        <dbReference type="ChEBI" id="CHEBI:57513"/>
        <dbReference type="ChEBI" id="CHEBI:58722"/>
        <dbReference type="EC" id="4.2.1.126"/>
    </reaction>
</comment>
<feature type="active site" description="Proton donor" evidence="12">
    <location>
        <position position="132"/>
    </location>
</feature>
<dbReference type="GO" id="GO:0046348">
    <property type="term" value="P:amino sugar catabolic process"/>
    <property type="evidence" value="ECO:0007669"/>
    <property type="project" value="InterPro"/>
</dbReference>
<organism evidence="15 16">
    <name type="scientific">Arthrobacter cavernae</name>
    <dbReference type="NCBI Taxonomy" id="2817681"/>
    <lineage>
        <taxon>Bacteria</taxon>
        <taxon>Bacillati</taxon>
        <taxon>Actinomycetota</taxon>
        <taxon>Actinomycetes</taxon>
        <taxon>Micrococcales</taxon>
        <taxon>Micrococcaceae</taxon>
        <taxon>Arthrobacter</taxon>
    </lineage>
</organism>